<dbReference type="AlphaFoldDB" id="A0AAE0B1K5"/>
<comment type="caution">
    <text evidence="2">The sequence shown here is derived from an EMBL/GenBank/DDBJ whole genome shotgun (WGS) entry which is preliminary data.</text>
</comment>
<dbReference type="PANTHER" id="PTHR31087">
    <property type="match status" value="1"/>
</dbReference>
<sequence>MAQLIITYNNPQPTKTVSVISPQFCVPRPLDLEIRKQVLNITGGNFDVKDTNGNLVLKVKGLLFPSRRVILDNAGNPIVTLSQKTLTAHNRWEVFRGDSIDYDDMIFSAKKSSIIQLKTELDVYLANNVNEYVSDFKVKGGWLEQSCTVYAGESNAIVAQMYKKHGIQSILIGKDKFIVTMYPNVDYAFIVSLIVILEGITG</sequence>
<accession>A0AAE0B1K5</accession>
<gene>
    <name evidence="2" type="ORF">Dsin_007311</name>
</gene>
<dbReference type="InterPro" id="IPR025659">
    <property type="entry name" value="Tubby-like_C"/>
</dbReference>
<dbReference type="InterPro" id="IPR038595">
    <property type="entry name" value="LOR_sf"/>
</dbReference>
<dbReference type="InterPro" id="IPR007612">
    <property type="entry name" value="LOR"/>
</dbReference>
<organism evidence="2 3">
    <name type="scientific">Dipteronia sinensis</name>
    <dbReference type="NCBI Taxonomy" id="43782"/>
    <lineage>
        <taxon>Eukaryota</taxon>
        <taxon>Viridiplantae</taxon>
        <taxon>Streptophyta</taxon>
        <taxon>Embryophyta</taxon>
        <taxon>Tracheophyta</taxon>
        <taxon>Spermatophyta</taxon>
        <taxon>Magnoliopsida</taxon>
        <taxon>eudicotyledons</taxon>
        <taxon>Gunneridae</taxon>
        <taxon>Pentapetalae</taxon>
        <taxon>rosids</taxon>
        <taxon>malvids</taxon>
        <taxon>Sapindales</taxon>
        <taxon>Sapindaceae</taxon>
        <taxon>Hippocastanoideae</taxon>
        <taxon>Acereae</taxon>
        <taxon>Dipteronia</taxon>
    </lineage>
</organism>
<dbReference type="EMBL" id="JANJYJ010000002">
    <property type="protein sequence ID" value="KAK3227449.1"/>
    <property type="molecule type" value="Genomic_DNA"/>
</dbReference>
<comment type="similarity">
    <text evidence="1">Belongs to the LOR family.</text>
</comment>
<evidence type="ECO:0000256" key="1">
    <source>
        <dbReference type="ARBA" id="ARBA00005437"/>
    </source>
</evidence>
<dbReference type="Proteomes" id="UP001281410">
    <property type="component" value="Unassembled WGS sequence"/>
</dbReference>
<keyword evidence="3" id="KW-1185">Reference proteome</keyword>
<dbReference type="Gene3D" id="2.40.160.200">
    <property type="entry name" value="LURP1-related"/>
    <property type="match status" value="1"/>
</dbReference>
<name>A0AAE0B1K5_9ROSI</name>
<dbReference type="Pfam" id="PF04525">
    <property type="entry name" value="LOR"/>
    <property type="match status" value="1"/>
</dbReference>
<dbReference type="PANTHER" id="PTHR31087:SF85">
    <property type="entry name" value="PROTEIN LURP-ONE-RELATED 7"/>
    <property type="match status" value="1"/>
</dbReference>
<evidence type="ECO:0000313" key="2">
    <source>
        <dbReference type="EMBL" id="KAK3227449.1"/>
    </source>
</evidence>
<protein>
    <submittedName>
        <fullName evidence="2">Uncharacterized protein</fullName>
    </submittedName>
</protein>
<dbReference type="SUPFAM" id="SSF54518">
    <property type="entry name" value="Tubby C-terminal domain-like"/>
    <property type="match status" value="1"/>
</dbReference>
<evidence type="ECO:0000313" key="3">
    <source>
        <dbReference type="Proteomes" id="UP001281410"/>
    </source>
</evidence>
<reference evidence="2" key="1">
    <citation type="journal article" date="2023" name="Plant J.">
        <title>Genome sequences and population genomics provide insights into the demographic history, inbreeding, and mutation load of two 'living fossil' tree species of Dipteronia.</title>
        <authorList>
            <person name="Feng Y."/>
            <person name="Comes H.P."/>
            <person name="Chen J."/>
            <person name="Zhu S."/>
            <person name="Lu R."/>
            <person name="Zhang X."/>
            <person name="Li P."/>
            <person name="Qiu J."/>
            <person name="Olsen K.M."/>
            <person name="Qiu Y."/>
        </authorList>
    </citation>
    <scope>NUCLEOTIDE SEQUENCE</scope>
    <source>
        <strain evidence="2">NBL</strain>
    </source>
</reference>
<proteinExistence type="inferred from homology"/>